<dbReference type="AlphaFoldDB" id="A0A9P6CWC6"/>
<name>A0A9P6CWC6_9AGAR</name>
<dbReference type="EMBL" id="MU155378">
    <property type="protein sequence ID" value="KAF9474458.1"/>
    <property type="molecule type" value="Genomic_DNA"/>
</dbReference>
<evidence type="ECO:0000313" key="1">
    <source>
        <dbReference type="EMBL" id="KAF9474458.1"/>
    </source>
</evidence>
<accession>A0A9P6CWC6</accession>
<organism evidence="1 2">
    <name type="scientific">Pholiota conissans</name>
    <dbReference type="NCBI Taxonomy" id="109636"/>
    <lineage>
        <taxon>Eukaryota</taxon>
        <taxon>Fungi</taxon>
        <taxon>Dikarya</taxon>
        <taxon>Basidiomycota</taxon>
        <taxon>Agaricomycotina</taxon>
        <taxon>Agaricomycetes</taxon>
        <taxon>Agaricomycetidae</taxon>
        <taxon>Agaricales</taxon>
        <taxon>Agaricineae</taxon>
        <taxon>Strophariaceae</taxon>
        <taxon>Pholiota</taxon>
    </lineage>
</organism>
<evidence type="ECO:0008006" key="3">
    <source>
        <dbReference type="Google" id="ProtNLM"/>
    </source>
</evidence>
<dbReference type="Proteomes" id="UP000807469">
    <property type="component" value="Unassembled WGS sequence"/>
</dbReference>
<reference evidence="1" key="1">
    <citation type="submission" date="2020-11" db="EMBL/GenBank/DDBJ databases">
        <authorList>
            <consortium name="DOE Joint Genome Institute"/>
            <person name="Ahrendt S."/>
            <person name="Riley R."/>
            <person name="Andreopoulos W."/>
            <person name="Labutti K."/>
            <person name="Pangilinan J."/>
            <person name="Ruiz-Duenas F.J."/>
            <person name="Barrasa J.M."/>
            <person name="Sanchez-Garcia M."/>
            <person name="Camarero S."/>
            <person name="Miyauchi S."/>
            <person name="Serrano A."/>
            <person name="Linde D."/>
            <person name="Babiker R."/>
            <person name="Drula E."/>
            <person name="Ayuso-Fernandez I."/>
            <person name="Pacheco R."/>
            <person name="Padilla G."/>
            <person name="Ferreira P."/>
            <person name="Barriuso J."/>
            <person name="Kellner H."/>
            <person name="Castanera R."/>
            <person name="Alfaro M."/>
            <person name="Ramirez L."/>
            <person name="Pisabarro A.G."/>
            <person name="Kuo A."/>
            <person name="Tritt A."/>
            <person name="Lipzen A."/>
            <person name="He G."/>
            <person name="Yan M."/>
            <person name="Ng V."/>
            <person name="Cullen D."/>
            <person name="Martin F."/>
            <person name="Rosso M.-N."/>
            <person name="Henrissat B."/>
            <person name="Hibbett D."/>
            <person name="Martinez A.T."/>
            <person name="Grigoriev I.V."/>
        </authorList>
    </citation>
    <scope>NUCLEOTIDE SEQUENCE</scope>
    <source>
        <strain evidence="1">CIRM-BRFM 674</strain>
    </source>
</reference>
<evidence type="ECO:0000313" key="2">
    <source>
        <dbReference type="Proteomes" id="UP000807469"/>
    </source>
</evidence>
<comment type="caution">
    <text evidence="1">The sequence shown here is derived from an EMBL/GenBank/DDBJ whole genome shotgun (WGS) entry which is preliminary data.</text>
</comment>
<keyword evidence="2" id="KW-1185">Reference proteome</keyword>
<sequence length="286" mass="32502">MDTSTHYVPTTTPETYRLSDTFRSTEDAVTFISSNNVGFKIRRMSLNIYTSVGFAQPSNSEDLSVSAESEPVHLLEHSDILEILFQFIEPPSESRNFRQPNVVGLESTVFFGVAEAAEKYVVYGAINVCVTRMRQIIDEYPLEVLNHCAKHGYPELGDLAAEASLSIPLRKVAVKLTEPGLLMRWLIYYGSWRQQAAECARRFEHYAPRDCAVWTELCLRYLRQVNKDPTTLNQRPVVDGGVHSRCTGSAACSCRLLPSWPRWEKDVFVDMRQALQFSKVTGYQFL</sequence>
<proteinExistence type="predicted"/>
<dbReference type="OrthoDB" id="3184970at2759"/>
<gene>
    <name evidence="1" type="ORF">BDN70DRAFT_866216</name>
</gene>
<protein>
    <recommendedName>
        <fullName evidence="3">BTB domain-containing protein</fullName>
    </recommendedName>
</protein>